<dbReference type="PANTHER" id="PTHR24050:SF28">
    <property type="entry name" value="UROMODULIN-LIKE"/>
    <property type="match status" value="1"/>
</dbReference>
<dbReference type="InterPro" id="IPR036773">
    <property type="entry name" value="TB_dom_sf"/>
</dbReference>
<dbReference type="SMART" id="SM00179">
    <property type="entry name" value="EGF_CA"/>
    <property type="match status" value="3"/>
</dbReference>
<dbReference type="Gene3D" id="2.10.25.10">
    <property type="entry name" value="Laminin"/>
    <property type="match status" value="3"/>
</dbReference>
<evidence type="ECO:0000256" key="2">
    <source>
        <dbReference type="ARBA" id="ARBA00022729"/>
    </source>
</evidence>
<keyword evidence="5" id="KW-0325">Glycoprotein</keyword>
<dbReference type="PROSITE" id="PS00010">
    <property type="entry name" value="ASX_HYDROXYL"/>
    <property type="match status" value="2"/>
</dbReference>
<organism evidence="10 11">
    <name type="scientific">Anas platyrhynchos</name>
    <name type="common">Mallard</name>
    <name type="synonym">Anas boschas</name>
    <dbReference type="NCBI Taxonomy" id="8839"/>
    <lineage>
        <taxon>Eukaryota</taxon>
        <taxon>Metazoa</taxon>
        <taxon>Chordata</taxon>
        <taxon>Craniata</taxon>
        <taxon>Vertebrata</taxon>
        <taxon>Euteleostomi</taxon>
        <taxon>Archelosauria</taxon>
        <taxon>Archosauria</taxon>
        <taxon>Dinosauria</taxon>
        <taxon>Saurischia</taxon>
        <taxon>Theropoda</taxon>
        <taxon>Coelurosauria</taxon>
        <taxon>Aves</taxon>
        <taxon>Neognathae</taxon>
        <taxon>Galloanserae</taxon>
        <taxon>Anseriformes</taxon>
        <taxon>Anatidae</taxon>
        <taxon>Anatinae</taxon>
        <taxon>Anas</taxon>
    </lineage>
</organism>
<feature type="domain" description="TB" evidence="9">
    <location>
        <begin position="162"/>
        <end position="203"/>
    </location>
</feature>
<keyword evidence="2" id="KW-0732">Signal</keyword>
<reference evidence="10" key="2">
    <citation type="submission" date="2025-09" db="UniProtKB">
        <authorList>
            <consortium name="Ensembl"/>
        </authorList>
    </citation>
    <scope>IDENTIFICATION</scope>
</reference>
<dbReference type="CDD" id="cd00054">
    <property type="entry name" value="EGF_CA"/>
    <property type="match status" value="2"/>
</dbReference>
<evidence type="ECO:0000259" key="9">
    <source>
        <dbReference type="PROSITE" id="PS51364"/>
    </source>
</evidence>
<comment type="caution">
    <text evidence="6">Lacks conserved residue(s) required for the propagation of feature annotation.</text>
</comment>
<dbReference type="PROSITE" id="PS01187">
    <property type="entry name" value="EGF_CA"/>
    <property type="match status" value="1"/>
</dbReference>
<keyword evidence="3" id="KW-0677">Repeat</keyword>
<dbReference type="PROSITE" id="PS50026">
    <property type="entry name" value="EGF_3"/>
    <property type="match status" value="2"/>
</dbReference>
<feature type="domain" description="EGF-like" evidence="8">
    <location>
        <begin position="262"/>
        <end position="304"/>
    </location>
</feature>
<dbReference type="InterPro" id="IPR001881">
    <property type="entry name" value="EGF-like_Ca-bd_dom"/>
</dbReference>
<evidence type="ECO:0000256" key="1">
    <source>
        <dbReference type="ARBA" id="ARBA00022536"/>
    </source>
</evidence>
<protein>
    <recommendedName>
        <fullName evidence="12">Latent-transforming growth factor beta-binding protein 4</fullName>
    </recommendedName>
</protein>
<dbReference type="Proteomes" id="UP000694400">
    <property type="component" value="Unassembled WGS sequence"/>
</dbReference>
<dbReference type="InterPro" id="IPR049883">
    <property type="entry name" value="NOTCH1_EGF-like"/>
</dbReference>
<name>A0A8B9QVH8_ANAPL</name>
<evidence type="ECO:0008006" key="12">
    <source>
        <dbReference type="Google" id="ProtNLM"/>
    </source>
</evidence>
<feature type="compositionally biased region" description="Low complexity" evidence="7">
    <location>
        <begin position="42"/>
        <end position="67"/>
    </location>
</feature>
<feature type="region of interest" description="Disordered" evidence="7">
    <location>
        <begin position="1"/>
        <end position="22"/>
    </location>
</feature>
<evidence type="ECO:0000256" key="7">
    <source>
        <dbReference type="SAM" id="MobiDB-lite"/>
    </source>
</evidence>
<sequence>RCVPPCQPGYRPRDGGGCEDEDECAEGGSRCGPHAACHNLPAPSSAPATRATRPPGTATTARVRGQRGQQGGDTQSDTEPPPFVFPPQTWTRCATLPGVCGAARCENVDGSFLCLCPDGGHEFDPVTGTCGGPPPSDPTPPAPPGAVEAPPGLAACFSPACGVLAPNVSRQQCCCSVGGAWGVRCPPPRPCPTPGTAEHRALCPHGTGQTTGPQGSAADVDECRVFAPQLCRGGVCINTAPGFSCYCPSGYYYEQEHLQCVDNDECQDEDAEPCIGGRCVNTVGSYFCSCAPPLVLDGSQRRCVTNDTRAMGEATPCPPPPCHRHPPRVALSPRVPISLPYVPVAPHPRVPALSPDAPPRCPHVPHPDVPRHRVPTSCVPIPPWRCIPHVPKSPCPRVPMSHILMSHVTVSPRPVSPYPHGAVSPMSPNPRVPVSPCPTSPPLVPHPPVPRHHIPCPHVPMSHIPSSQCPPLSPHIPHHLPIPHLTVSPMSPVSPCPHVPMTPQPRGPIASCCHAPGVPYGPWSPSSPCPHVPKAL</sequence>
<dbReference type="InterPro" id="IPR052235">
    <property type="entry name" value="Nephronectin_domain"/>
</dbReference>
<evidence type="ECO:0000259" key="8">
    <source>
        <dbReference type="PROSITE" id="PS50026"/>
    </source>
</evidence>
<dbReference type="Gene3D" id="3.90.290.10">
    <property type="entry name" value="TGF-beta binding (TB) domain"/>
    <property type="match status" value="1"/>
</dbReference>
<dbReference type="Pfam" id="PF07645">
    <property type="entry name" value="EGF_CA"/>
    <property type="match status" value="3"/>
</dbReference>
<dbReference type="SUPFAM" id="SSF57581">
    <property type="entry name" value="TB module/8-cys domain"/>
    <property type="match status" value="1"/>
</dbReference>
<reference evidence="10" key="1">
    <citation type="submission" date="2025-08" db="UniProtKB">
        <authorList>
            <consortium name="Ensembl"/>
        </authorList>
    </citation>
    <scope>IDENTIFICATION</scope>
</reference>
<dbReference type="Pfam" id="PF00683">
    <property type="entry name" value="TB"/>
    <property type="match status" value="1"/>
</dbReference>
<dbReference type="SUPFAM" id="SSF57196">
    <property type="entry name" value="EGF/Laminin"/>
    <property type="match status" value="2"/>
</dbReference>
<evidence type="ECO:0000256" key="4">
    <source>
        <dbReference type="ARBA" id="ARBA00023157"/>
    </source>
</evidence>
<dbReference type="PANTHER" id="PTHR24050">
    <property type="entry name" value="PA14 DOMAIN-CONTAINING PROTEIN"/>
    <property type="match status" value="1"/>
</dbReference>
<accession>A0A8B9QVH8</accession>
<dbReference type="SMART" id="SM00181">
    <property type="entry name" value="EGF"/>
    <property type="match status" value="3"/>
</dbReference>
<evidence type="ECO:0000256" key="6">
    <source>
        <dbReference type="PROSITE-ProRule" id="PRU00076"/>
    </source>
</evidence>
<evidence type="ECO:0000313" key="10">
    <source>
        <dbReference type="Ensembl" id="ENSAPLP00020003600.1"/>
    </source>
</evidence>
<dbReference type="InterPro" id="IPR018097">
    <property type="entry name" value="EGF_Ca-bd_CS"/>
</dbReference>
<dbReference type="InterPro" id="IPR000742">
    <property type="entry name" value="EGF"/>
</dbReference>
<keyword evidence="1 6" id="KW-0245">EGF-like domain</keyword>
<dbReference type="InterPro" id="IPR017878">
    <property type="entry name" value="TB_dom"/>
</dbReference>
<evidence type="ECO:0000256" key="5">
    <source>
        <dbReference type="ARBA" id="ARBA00023180"/>
    </source>
</evidence>
<feature type="region of interest" description="Disordered" evidence="7">
    <location>
        <begin position="42"/>
        <end position="85"/>
    </location>
</feature>
<dbReference type="GO" id="GO:0005509">
    <property type="term" value="F:calcium ion binding"/>
    <property type="evidence" value="ECO:0007669"/>
    <property type="project" value="InterPro"/>
</dbReference>
<evidence type="ECO:0000313" key="11">
    <source>
        <dbReference type="Proteomes" id="UP000694400"/>
    </source>
</evidence>
<evidence type="ECO:0000256" key="3">
    <source>
        <dbReference type="ARBA" id="ARBA00022737"/>
    </source>
</evidence>
<dbReference type="FunFam" id="2.10.25.10:FF:000115">
    <property type="entry name" value="latent-transforming growth factor beta-binding protein 4 isoform X2"/>
    <property type="match status" value="1"/>
</dbReference>
<dbReference type="AlphaFoldDB" id="A0A8B9QVH8"/>
<keyword evidence="4" id="KW-1015">Disulfide bond</keyword>
<proteinExistence type="predicted"/>
<feature type="domain" description="EGF-like" evidence="8">
    <location>
        <begin position="219"/>
        <end position="257"/>
    </location>
</feature>
<dbReference type="InterPro" id="IPR000152">
    <property type="entry name" value="EGF-type_Asp/Asn_hydroxyl_site"/>
</dbReference>
<dbReference type="Ensembl" id="ENSAPLT00020003871.1">
    <property type="protein sequence ID" value="ENSAPLP00020003600.1"/>
    <property type="gene ID" value="ENSAPLG00020002659.1"/>
</dbReference>
<dbReference type="PROSITE" id="PS51364">
    <property type="entry name" value="TB"/>
    <property type="match status" value="1"/>
</dbReference>